<feature type="transmembrane region" description="Helical" evidence="7">
    <location>
        <begin position="141"/>
        <end position="164"/>
    </location>
</feature>
<keyword evidence="4 7" id="KW-0812">Transmembrane</keyword>
<protein>
    <submittedName>
        <fullName evidence="9">Methionine import system permease protein MetP</fullName>
    </submittedName>
</protein>
<dbReference type="InterPro" id="IPR035906">
    <property type="entry name" value="MetI-like_sf"/>
</dbReference>
<feature type="transmembrane region" description="Helical" evidence="7">
    <location>
        <begin position="25"/>
        <end position="49"/>
    </location>
</feature>
<dbReference type="Pfam" id="PF00528">
    <property type="entry name" value="BPD_transp_1"/>
    <property type="match status" value="1"/>
</dbReference>
<feature type="domain" description="ABC transmembrane type-1" evidence="8">
    <location>
        <begin position="21"/>
        <end position="215"/>
    </location>
</feature>
<dbReference type="EMBL" id="CAJHOE010000001">
    <property type="protein sequence ID" value="CAD7286849.1"/>
    <property type="molecule type" value="Genomic_DNA"/>
</dbReference>
<dbReference type="InterPro" id="IPR000515">
    <property type="entry name" value="MetI-like"/>
</dbReference>
<keyword evidence="3" id="KW-1003">Cell membrane</keyword>
<dbReference type="InterPro" id="IPR051322">
    <property type="entry name" value="AA_ABC_Transporter_Permease"/>
</dbReference>
<organism evidence="9 10">
    <name type="scientific">Campylobacter suis</name>
    <dbReference type="NCBI Taxonomy" id="2790657"/>
    <lineage>
        <taxon>Bacteria</taxon>
        <taxon>Pseudomonadati</taxon>
        <taxon>Campylobacterota</taxon>
        <taxon>Epsilonproteobacteria</taxon>
        <taxon>Campylobacterales</taxon>
        <taxon>Campylobacteraceae</taxon>
        <taxon>Campylobacter</taxon>
    </lineage>
</organism>
<keyword evidence="6 7" id="KW-0472">Membrane</keyword>
<comment type="subcellular location">
    <subcellularLocation>
        <location evidence="1 7">Cell membrane</location>
        <topology evidence="1 7">Multi-pass membrane protein</topology>
    </subcellularLocation>
</comment>
<dbReference type="SUPFAM" id="SSF161098">
    <property type="entry name" value="MetI-like"/>
    <property type="match status" value="1"/>
</dbReference>
<comment type="similarity">
    <text evidence="7">Belongs to the binding-protein-dependent transport system permease family.</text>
</comment>
<evidence type="ECO:0000256" key="5">
    <source>
        <dbReference type="ARBA" id="ARBA00022989"/>
    </source>
</evidence>
<dbReference type="Gene3D" id="1.10.3720.10">
    <property type="entry name" value="MetI-like"/>
    <property type="match status" value="1"/>
</dbReference>
<evidence type="ECO:0000256" key="2">
    <source>
        <dbReference type="ARBA" id="ARBA00022448"/>
    </source>
</evidence>
<dbReference type="Proteomes" id="UP000789359">
    <property type="component" value="Unassembled WGS sequence"/>
</dbReference>
<feature type="transmembrane region" description="Helical" evidence="7">
    <location>
        <begin position="90"/>
        <end position="113"/>
    </location>
</feature>
<accession>A0ABM8Q228</accession>
<evidence type="ECO:0000256" key="4">
    <source>
        <dbReference type="ARBA" id="ARBA00022692"/>
    </source>
</evidence>
<keyword evidence="10" id="KW-1185">Reference proteome</keyword>
<reference evidence="9 10" key="1">
    <citation type="submission" date="2020-11" db="EMBL/GenBank/DDBJ databases">
        <authorList>
            <person name="Peeters C."/>
        </authorList>
    </citation>
    <scope>NUCLEOTIDE SEQUENCE [LARGE SCALE GENOMIC DNA]</scope>
    <source>
        <strain evidence="9 10">LMG 8286</strain>
    </source>
</reference>
<evidence type="ECO:0000256" key="3">
    <source>
        <dbReference type="ARBA" id="ARBA00022475"/>
    </source>
</evidence>
<dbReference type="RefSeq" id="WP_230056350.1">
    <property type="nucleotide sequence ID" value="NZ_CAJHOE010000001.1"/>
</dbReference>
<comment type="caution">
    <text evidence="9">The sequence shown here is derived from an EMBL/GenBank/DDBJ whole genome shotgun (WGS) entry which is preliminary data.</text>
</comment>
<evidence type="ECO:0000259" key="8">
    <source>
        <dbReference type="PROSITE" id="PS50928"/>
    </source>
</evidence>
<dbReference type="PANTHER" id="PTHR30450:SF1">
    <property type="entry name" value="D-METHIONINE TRANSPORT SYSTEM PERMEASE PROTEIN METI-RELATED"/>
    <property type="match status" value="1"/>
</dbReference>
<keyword evidence="5 7" id="KW-1133">Transmembrane helix</keyword>
<gene>
    <name evidence="9" type="primary">metP</name>
    <name evidence="9" type="ORF">LMG8286_00568</name>
</gene>
<evidence type="ECO:0000313" key="9">
    <source>
        <dbReference type="EMBL" id="CAD7286849.1"/>
    </source>
</evidence>
<feature type="transmembrane region" description="Helical" evidence="7">
    <location>
        <begin position="170"/>
        <end position="189"/>
    </location>
</feature>
<feature type="transmembrane region" description="Helical" evidence="7">
    <location>
        <begin position="196"/>
        <end position="219"/>
    </location>
</feature>
<evidence type="ECO:0000256" key="6">
    <source>
        <dbReference type="ARBA" id="ARBA00023136"/>
    </source>
</evidence>
<dbReference type="CDD" id="cd06261">
    <property type="entry name" value="TM_PBP2"/>
    <property type="match status" value="1"/>
</dbReference>
<evidence type="ECO:0000313" key="10">
    <source>
        <dbReference type="Proteomes" id="UP000789359"/>
    </source>
</evidence>
<keyword evidence="2 7" id="KW-0813">Transport</keyword>
<proteinExistence type="inferred from homology"/>
<dbReference type="PROSITE" id="PS50928">
    <property type="entry name" value="ABC_TM1"/>
    <property type="match status" value="1"/>
</dbReference>
<feature type="transmembrane region" description="Helical" evidence="7">
    <location>
        <begin position="61"/>
        <end position="84"/>
    </location>
</feature>
<sequence length="224" mass="24592">MFGIDFSKFPDIFDRILLPAINETLYMSLVSTFLAFVIGLFPAVLLILFDKDGLRPNPKAYFILDVFINTLRSFPFIILIIVLIPVTRMIVGTSIGTTATIVPLTIGAAPFVARLIESAFKEVDRGIIEAAKSFGASNFQIIFRIMFVEALPTIISAFTLTLIVNIGFSAMAGAVGGGGLGAVAINYGYQRFRPDIMFYTVIILIIMVQIAQILGNLAYKYTKK</sequence>
<evidence type="ECO:0000256" key="1">
    <source>
        <dbReference type="ARBA" id="ARBA00004651"/>
    </source>
</evidence>
<evidence type="ECO:0000256" key="7">
    <source>
        <dbReference type="RuleBase" id="RU363032"/>
    </source>
</evidence>
<dbReference type="PANTHER" id="PTHR30450">
    <property type="entry name" value="ABC TRANSPORTER PERMEASE"/>
    <property type="match status" value="1"/>
</dbReference>
<name>A0ABM8Q228_9BACT</name>